<dbReference type="Gramene" id="ERN09906">
    <property type="protein sequence ID" value="ERN09906"/>
    <property type="gene ID" value="AMTR_s00013p00159980"/>
</dbReference>
<dbReference type="OMA" id="HPIRIQX"/>
<keyword evidence="1" id="KW-0812">Transmembrane</keyword>
<dbReference type="HOGENOM" id="CLU_2253695_0_0_1"/>
<sequence>MATGTVPPSLSSLKRSNCRLSFSNGVGYAKIRVTCNLQRIRSRKNRVLVMKNFGSETVELQPVSDGSPLPGGWFFKATFILLSFIALVLLLWVYSLGWFSIFVK</sequence>
<keyword evidence="1" id="KW-0472">Membrane</keyword>
<dbReference type="Proteomes" id="UP000017836">
    <property type="component" value="Unassembled WGS sequence"/>
</dbReference>
<dbReference type="EMBL" id="KI392979">
    <property type="protein sequence ID" value="ERN09906.1"/>
    <property type="molecule type" value="Genomic_DNA"/>
</dbReference>
<proteinExistence type="predicted"/>
<keyword evidence="3" id="KW-1185">Reference proteome</keyword>
<organism evidence="2 3">
    <name type="scientific">Amborella trichopoda</name>
    <dbReference type="NCBI Taxonomy" id="13333"/>
    <lineage>
        <taxon>Eukaryota</taxon>
        <taxon>Viridiplantae</taxon>
        <taxon>Streptophyta</taxon>
        <taxon>Embryophyta</taxon>
        <taxon>Tracheophyta</taxon>
        <taxon>Spermatophyta</taxon>
        <taxon>Magnoliopsida</taxon>
        <taxon>Amborellales</taxon>
        <taxon>Amborellaceae</taxon>
        <taxon>Amborella</taxon>
    </lineage>
</organism>
<keyword evidence="1" id="KW-1133">Transmembrane helix</keyword>
<protein>
    <submittedName>
        <fullName evidence="2">Uncharacterized protein</fullName>
    </submittedName>
</protein>
<feature type="transmembrane region" description="Helical" evidence="1">
    <location>
        <begin position="73"/>
        <end position="94"/>
    </location>
</feature>
<evidence type="ECO:0000313" key="3">
    <source>
        <dbReference type="Proteomes" id="UP000017836"/>
    </source>
</evidence>
<reference evidence="3" key="1">
    <citation type="journal article" date="2013" name="Science">
        <title>The Amborella genome and the evolution of flowering plants.</title>
        <authorList>
            <consortium name="Amborella Genome Project"/>
        </authorList>
    </citation>
    <scope>NUCLEOTIDE SEQUENCE [LARGE SCALE GENOMIC DNA]</scope>
</reference>
<evidence type="ECO:0000313" key="2">
    <source>
        <dbReference type="EMBL" id="ERN09906.1"/>
    </source>
</evidence>
<accession>W1PQB0</accession>
<evidence type="ECO:0000256" key="1">
    <source>
        <dbReference type="SAM" id="Phobius"/>
    </source>
</evidence>
<name>W1PQB0_AMBTC</name>
<gene>
    <name evidence="2" type="ORF">AMTR_s00013p00159980</name>
</gene>
<dbReference type="AlphaFoldDB" id="W1PQB0"/>
<dbReference type="STRING" id="13333.W1PQB0"/>